<protein>
    <recommendedName>
        <fullName evidence="4">Core-binding (CB) domain-containing protein</fullName>
    </recommendedName>
</protein>
<gene>
    <name evidence="2" type="ORF">GCM10023156_00040</name>
</gene>
<evidence type="ECO:0000256" key="1">
    <source>
        <dbReference type="SAM" id="MobiDB-lite"/>
    </source>
</evidence>
<dbReference type="Proteomes" id="UP001500840">
    <property type="component" value="Unassembled WGS sequence"/>
</dbReference>
<dbReference type="EMBL" id="BAABGA010000002">
    <property type="protein sequence ID" value="GAA4443183.1"/>
    <property type="molecule type" value="Genomic_DNA"/>
</dbReference>
<feature type="region of interest" description="Disordered" evidence="1">
    <location>
        <begin position="183"/>
        <end position="206"/>
    </location>
</feature>
<reference evidence="3" key="1">
    <citation type="journal article" date="2019" name="Int. J. Syst. Evol. Microbiol.">
        <title>The Global Catalogue of Microorganisms (GCM) 10K type strain sequencing project: providing services to taxonomists for standard genome sequencing and annotation.</title>
        <authorList>
            <consortium name="The Broad Institute Genomics Platform"/>
            <consortium name="The Broad Institute Genome Sequencing Center for Infectious Disease"/>
            <person name="Wu L."/>
            <person name="Ma J."/>
        </authorList>
    </citation>
    <scope>NUCLEOTIDE SEQUENCE [LARGE SCALE GENOMIC DNA]</scope>
    <source>
        <strain evidence="3">JCM 17759</strain>
    </source>
</reference>
<dbReference type="RefSeq" id="WP_345318241.1">
    <property type="nucleotide sequence ID" value="NZ_BAABGA010000002.1"/>
</dbReference>
<name>A0ABP8M649_9BACT</name>
<evidence type="ECO:0000313" key="2">
    <source>
        <dbReference type="EMBL" id="GAA4443183.1"/>
    </source>
</evidence>
<comment type="caution">
    <text evidence="2">The sequence shown here is derived from an EMBL/GenBank/DDBJ whole genome shotgun (WGS) entry which is preliminary data.</text>
</comment>
<evidence type="ECO:0008006" key="4">
    <source>
        <dbReference type="Google" id="ProtNLM"/>
    </source>
</evidence>
<dbReference type="InterPro" id="IPR011010">
    <property type="entry name" value="DNA_brk_join_enz"/>
</dbReference>
<organism evidence="2 3">
    <name type="scientific">Novipirellula rosea</name>
    <dbReference type="NCBI Taxonomy" id="1031540"/>
    <lineage>
        <taxon>Bacteria</taxon>
        <taxon>Pseudomonadati</taxon>
        <taxon>Planctomycetota</taxon>
        <taxon>Planctomycetia</taxon>
        <taxon>Pirellulales</taxon>
        <taxon>Pirellulaceae</taxon>
        <taxon>Novipirellula</taxon>
    </lineage>
</organism>
<accession>A0ABP8M649</accession>
<dbReference type="SUPFAM" id="SSF56349">
    <property type="entry name" value="DNA breaking-rejoining enzymes"/>
    <property type="match status" value="1"/>
</dbReference>
<evidence type="ECO:0000313" key="3">
    <source>
        <dbReference type="Proteomes" id="UP001500840"/>
    </source>
</evidence>
<keyword evidence="3" id="KW-1185">Reference proteome</keyword>
<proteinExistence type="predicted"/>
<sequence length="587" mass="66916">MVTRARRQWKPDSRGYYTRQIGWKLSKSGIRQQHKFILGTDLRQAEIREVKLREIWTVIASRSREPAPLWCETELEVARATAKGASEFVLPRNGGETPTNYAERLQRLQKRFAVIHVLPEDRRAYRIGEENLTRLEAINDDGQLASVHTRLENVDPAKILAMQESERVLVAAGVPLTSPKPDVVPDKPFVGEELPDSDARHLSRSEVTSCVEPADAIAIEGMLHQAMKKYQEYLEREFHRPESNQISPWGKTQVKQVETLIQHHGDRPISDLDSSEINELIGYWRRRPCKLRTTTPMTAKSCKNYLSALTRFLKWLDTSSRFEWTKPIAFGDMDTRIRRLAVDHARKSLEQVDTFSLDELKLLMRYGHPFDRLLLLMGLNCGFGRAEIASTLVGEVHLFSAHSPRHQEILDFKSTAEDSFIKRVRRKSGVYGEHILFPLTVQAIQWAMTHRRTFPGYGPHAVLVVNRAGTALDKSTKAGNTNQMIPNHFDRLIKRIRADGHDIRSLSFGKLRKTGSQLIKRFSDGEIMGVFDCHGQPVKSDALTDAYSNRPFGRVFTAIRNLQEYLQPVFAEAGNDPFTTQDAASNQ</sequence>